<name>A0A7H9E8A6_9LACO</name>
<protein>
    <recommendedName>
        <fullName evidence="3">Helix-turn-helix domain-containing protein</fullName>
    </recommendedName>
</protein>
<evidence type="ECO:0000313" key="2">
    <source>
        <dbReference type="Proteomes" id="UP000510660"/>
    </source>
</evidence>
<gene>
    <name evidence="1" type="ORF">GTO85_05495</name>
</gene>
<proteinExistence type="predicted"/>
<evidence type="ECO:0008006" key="3">
    <source>
        <dbReference type="Google" id="ProtNLM"/>
    </source>
</evidence>
<dbReference type="AlphaFoldDB" id="A0A7H9E8A6"/>
<evidence type="ECO:0000313" key="1">
    <source>
        <dbReference type="EMBL" id="QLL73856.1"/>
    </source>
</evidence>
<dbReference type="Proteomes" id="UP000510660">
    <property type="component" value="Chromosome"/>
</dbReference>
<sequence>MNKYRQLERQQWQEVMHLVHICEAKYGSISETPEKDPTFIKIKKLCGSNKATGLTIDKLEKIVEAIEAGYTRTYIARRFHVTGSTVKKVRIAYGLKPKPVWKYILFKDGKPTYFIKSKRRDLTAIFKRNFYNKKVTESFLLNNGYKLKVCNTIWQNIPIGAYYVTPDHKKCIQKIDDKYRE</sequence>
<dbReference type="RefSeq" id="WP_180862088.1">
    <property type="nucleotide sequence ID" value="NZ_CP047415.1"/>
</dbReference>
<organism evidence="1 2">
    <name type="scientific">Lactobacillus crispatus</name>
    <dbReference type="NCBI Taxonomy" id="47770"/>
    <lineage>
        <taxon>Bacteria</taxon>
        <taxon>Bacillati</taxon>
        <taxon>Bacillota</taxon>
        <taxon>Bacilli</taxon>
        <taxon>Lactobacillales</taxon>
        <taxon>Lactobacillaceae</taxon>
        <taxon>Lactobacillus</taxon>
    </lineage>
</organism>
<dbReference type="EMBL" id="CP047415">
    <property type="protein sequence ID" value="QLL73856.1"/>
    <property type="molecule type" value="Genomic_DNA"/>
</dbReference>
<reference evidence="1 2" key="1">
    <citation type="submission" date="2020-01" db="EMBL/GenBank/DDBJ databases">
        <title>Complete and circular genome sequences of six lactobacillus isolates from horses.</title>
        <authorList>
            <person name="Hassan H.M."/>
        </authorList>
    </citation>
    <scope>NUCLEOTIDE SEQUENCE [LARGE SCALE GENOMIC DNA]</scope>
    <source>
        <strain evidence="1 2">1D</strain>
    </source>
</reference>
<accession>A0A7H9E8A6</accession>